<feature type="compositionally biased region" description="Acidic residues" evidence="9">
    <location>
        <begin position="46"/>
        <end position="61"/>
    </location>
</feature>
<proteinExistence type="inferred from homology"/>
<evidence type="ECO:0000259" key="11">
    <source>
        <dbReference type="Pfam" id="PF04963"/>
    </source>
</evidence>
<dbReference type="InterPro" id="IPR007634">
    <property type="entry name" value="RNA_pol_sigma_54_DNA-bd"/>
</dbReference>
<dbReference type="RefSeq" id="WP_040200834.1">
    <property type="nucleotide sequence ID" value="NZ_CP010311.1"/>
</dbReference>
<dbReference type="PROSITE" id="PS50044">
    <property type="entry name" value="SIGMA54_3"/>
    <property type="match status" value="1"/>
</dbReference>
<sequence>MALEIRQQLKLSQQLVMTPQLQQAIKLLQLSRMELLDVVQQELEENPILDEGQEEEAEQEAAEAKEAVDGASEAGTEADQESATEIKGDGEGVNDIDWQTYLEGYNLGGSVADSYEDDEDRPSYENLLTKKSTLTDHLMWQLNLSRVDDRIRAVATEVIGNLDEDGFFKATLEEVAEACDCDLETAQKALELVQEFDPPGIATPDLQQCLLRQAESLDMGDSIVGIILRDHIHELENRKYPAIAKALGVSLDEVFEAARIISNLDPRPGRQYNQEDVQYITADIFVYKIGDEFVVVLNDEGLPNLRINSFYRNAMTNDSLVDEKAGEYIQEKLRSAVWLIKSIHQRQRTIYKVTKSIVKFQREFFEKGIDYLKPLVLRDVAEDIEMHESTISRVTTNKYVQTPQGLFELKYFFNSGIHTTGGGSIASESVKSRIKEIVAGENPKKPYSDQKIVDLLKKDNINIARRTVTKYREMLGIGSSTERKRLF</sequence>
<evidence type="ECO:0000256" key="7">
    <source>
        <dbReference type="ARBA" id="ARBA00023125"/>
    </source>
</evidence>
<dbReference type="InterPro" id="IPR000394">
    <property type="entry name" value="RNA_pol_sigma_54"/>
</dbReference>
<dbReference type="GO" id="GO:0003677">
    <property type="term" value="F:DNA binding"/>
    <property type="evidence" value="ECO:0007669"/>
    <property type="project" value="UniProtKB-KW"/>
</dbReference>
<dbReference type="PIRSF" id="PIRSF000774">
    <property type="entry name" value="RpoN"/>
    <property type="match status" value="1"/>
</dbReference>
<dbReference type="EMBL" id="CP010311">
    <property type="protein sequence ID" value="AJF06993.1"/>
    <property type="molecule type" value="Genomic_DNA"/>
</dbReference>
<protein>
    <submittedName>
        <fullName evidence="12">RNA polymerase sigma54 factor</fullName>
    </submittedName>
</protein>
<organism evidence="12 13">
    <name type="scientific">Geoalkalibacter subterraneus</name>
    <dbReference type="NCBI Taxonomy" id="483547"/>
    <lineage>
        <taxon>Bacteria</taxon>
        <taxon>Pseudomonadati</taxon>
        <taxon>Thermodesulfobacteriota</taxon>
        <taxon>Desulfuromonadia</taxon>
        <taxon>Desulfuromonadales</taxon>
        <taxon>Geoalkalibacteraceae</taxon>
        <taxon>Geoalkalibacter</taxon>
    </lineage>
</organism>
<dbReference type="Pfam" id="PF04963">
    <property type="entry name" value="Sigma54_CBD"/>
    <property type="match status" value="1"/>
</dbReference>
<keyword evidence="13" id="KW-1185">Reference proteome</keyword>
<comment type="similarity">
    <text evidence="1">Belongs to the sigma-54 factor family.</text>
</comment>
<dbReference type="NCBIfam" id="NF009118">
    <property type="entry name" value="PRK12469.1"/>
    <property type="match status" value="1"/>
</dbReference>
<reference evidence="12 13" key="1">
    <citation type="journal article" date="2015" name="Genome Announc.">
        <title>Genomes of Geoalkalibacter ferrihydriticus Z-0531T and Geoalkalibacter subterraneus Red1T, Two Haloalkaliphilic Metal-Reducing Deltaproteobacteria.</title>
        <authorList>
            <person name="Badalamenti J.P."/>
            <person name="Krajmalnik-Brown R."/>
            <person name="Torres C.I."/>
            <person name="Bond D.R."/>
        </authorList>
    </citation>
    <scope>NUCLEOTIDE SEQUENCE [LARGE SCALE GENOMIC DNA]</scope>
    <source>
        <strain evidence="12 13">Red1</strain>
    </source>
</reference>
<dbReference type="HOGENOM" id="CLU_020569_1_1_7"/>
<evidence type="ECO:0000259" key="10">
    <source>
        <dbReference type="Pfam" id="PF04552"/>
    </source>
</evidence>
<dbReference type="Gene3D" id="1.10.10.60">
    <property type="entry name" value="Homeodomain-like"/>
    <property type="match status" value="1"/>
</dbReference>
<feature type="domain" description="RNA polymerase sigma factor 54 core-binding" evidence="11">
    <location>
        <begin position="124"/>
        <end position="311"/>
    </location>
</feature>
<evidence type="ECO:0000256" key="3">
    <source>
        <dbReference type="ARBA" id="ARBA00022679"/>
    </source>
</evidence>
<dbReference type="KEGG" id="gsb:GSUB_11065"/>
<evidence type="ECO:0000256" key="9">
    <source>
        <dbReference type="SAM" id="MobiDB-lite"/>
    </source>
</evidence>
<evidence type="ECO:0000256" key="5">
    <source>
        <dbReference type="ARBA" id="ARBA00023015"/>
    </source>
</evidence>
<accession>A0A0B5FI02</accession>
<evidence type="ECO:0000256" key="1">
    <source>
        <dbReference type="ARBA" id="ARBA00008798"/>
    </source>
</evidence>
<dbReference type="InterPro" id="IPR038709">
    <property type="entry name" value="RpoN_core-bd_sf"/>
</dbReference>
<keyword evidence="2" id="KW-0240">DNA-directed RNA polymerase</keyword>
<dbReference type="InterPro" id="IPR007046">
    <property type="entry name" value="RNA_pol_sigma_54_core-bd"/>
</dbReference>
<dbReference type="PROSITE" id="PS00718">
    <property type="entry name" value="SIGMA54_2"/>
    <property type="match status" value="1"/>
</dbReference>
<evidence type="ECO:0000256" key="8">
    <source>
        <dbReference type="ARBA" id="ARBA00023163"/>
    </source>
</evidence>
<name>A0A0B5FI02_9BACT</name>
<dbReference type="GO" id="GO:0000428">
    <property type="term" value="C:DNA-directed RNA polymerase complex"/>
    <property type="evidence" value="ECO:0007669"/>
    <property type="project" value="UniProtKB-KW"/>
</dbReference>
<feature type="domain" description="RNA polymerase sigma factor 54 DNA-binding" evidence="10">
    <location>
        <begin position="327"/>
        <end position="485"/>
    </location>
</feature>
<evidence type="ECO:0000256" key="6">
    <source>
        <dbReference type="ARBA" id="ARBA00023082"/>
    </source>
</evidence>
<dbReference type="AlphaFoldDB" id="A0A0B5FI02"/>
<dbReference type="GO" id="GO:0016779">
    <property type="term" value="F:nucleotidyltransferase activity"/>
    <property type="evidence" value="ECO:0007669"/>
    <property type="project" value="UniProtKB-KW"/>
</dbReference>
<keyword evidence="8" id="KW-0804">Transcription</keyword>
<keyword evidence="6" id="KW-0731">Sigma factor</keyword>
<evidence type="ECO:0000313" key="13">
    <source>
        <dbReference type="Proteomes" id="UP000035036"/>
    </source>
</evidence>
<gene>
    <name evidence="12" type="ORF">GSUB_11065</name>
</gene>
<dbReference type="Gene3D" id="1.10.10.1330">
    <property type="entry name" value="RNA polymerase sigma-54 factor, core-binding domain"/>
    <property type="match status" value="1"/>
</dbReference>
<dbReference type="GO" id="GO:0001216">
    <property type="term" value="F:DNA-binding transcription activator activity"/>
    <property type="evidence" value="ECO:0007669"/>
    <property type="project" value="InterPro"/>
</dbReference>
<dbReference type="Proteomes" id="UP000035036">
    <property type="component" value="Chromosome"/>
</dbReference>
<keyword evidence="5" id="KW-0805">Transcription regulation</keyword>
<dbReference type="STRING" id="483547.GSUB_11065"/>
<dbReference type="Pfam" id="PF00309">
    <property type="entry name" value="Sigma54_AID"/>
    <property type="match status" value="1"/>
</dbReference>
<dbReference type="GO" id="GO:0016987">
    <property type="term" value="F:sigma factor activity"/>
    <property type="evidence" value="ECO:0007669"/>
    <property type="project" value="UniProtKB-KW"/>
</dbReference>
<dbReference type="NCBIfam" id="TIGR02395">
    <property type="entry name" value="rpoN_sigma"/>
    <property type="match status" value="1"/>
</dbReference>
<dbReference type="OrthoDB" id="9814402at2"/>
<evidence type="ECO:0000313" key="12">
    <source>
        <dbReference type="EMBL" id="AJF06993.1"/>
    </source>
</evidence>
<keyword evidence="4" id="KW-0548">Nucleotidyltransferase</keyword>
<dbReference type="GO" id="GO:0006352">
    <property type="term" value="P:DNA-templated transcription initiation"/>
    <property type="evidence" value="ECO:0007669"/>
    <property type="project" value="InterPro"/>
</dbReference>
<evidence type="ECO:0000256" key="2">
    <source>
        <dbReference type="ARBA" id="ARBA00022478"/>
    </source>
</evidence>
<keyword evidence="7" id="KW-0238">DNA-binding</keyword>
<dbReference type="PANTHER" id="PTHR32248">
    <property type="entry name" value="RNA POLYMERASE SIGMA-54 FACTOR"/>
    <property type="match status" value="1"/>
</dbReference>
<dbReference type="Pfam" id="PF04552">
    <property type="entry name" value="Sigma54_DBD"/>
    <property type="match status" value="1"/>
</dbReference>
<evidence type="ECO:0000256" key="4">
    <source>
        <dbReference type="ARBA" id="ARBA00022695"/>
    </source>
</evidence>
<keyword evidence="3" id="KW-0808">Transferase</keyword>
<dbReference type="PROSITE" id="PS00717">
    <property type="entry name" value="SIGMA54_1"/>
    <property type="match status" value="1"/>
</dbReference>
<feature type="region of interest" description="Disordered" evidence="9">
    <location>
        <begin position="46"/>
        <end position="94"/>
    </location>
</feature>
<dbReference type="PANTHER" id="PTHR32248:SF4">
    <property type="entry name" value="RNA POLYMERASE SIGMA-54 FACTOR"/>
    <property type="match status" value="1"/>
</dbReference>
<dbReference type="PRINTS" id="PR00045">
    <property type="entry name" value="SIGMA54FCT"/>
</dbReference>